<evidence type="ECO:0000256" key="7">
    <source>
        <dbReference type="ARBA" id="ARBA00031640"/>
    </source>
</evidence>
<evidence type="ECO:0000256" key="3">
    <source>
        <dbReference type="ARBA" id="ARBA00011992"/>
    </source>
</evidence>
<evidence type="ECO:0000313" key="13">
    <source>
        <dbReference type="EMBL" id="KZE83364.1"/>
    </source>
</evidence>
<feature type="binding site" evidence="9">
    <location>
        <position position="203"/>
    </location>
    <ligand>
        <name>NAD(+)</name>
        <dbReference type="ChEBI" id="CHEBI:57540"/>
    </ligand>
</feature>
<dbReference type="SUPFAM" id="SSF111326">
    <property type="entry name" value="Urocanase"/>
    <property type="match status" value="1"/>
</dbReference>
<dbReference type="Pfam" id="PF17391">
    <property type="entry name" value="Urocanase_N"/>
    <property type="match status" value="1"/>
</dbReference>
<keyword evidence="6 9" id="KW-0456">Lyase</keyword>
<dbReference type="Gene3D" id="3.40.50.10730">
    <property type="entry name" value="Urocanase like domains"/>
    <property type="match status" value="1"/>
</dbReference>
<dbReference type="GO" id="GO:0016153">
    <property type="term" value="F:urocanate hydratase activity"/>
    <property type="evidence" value="ECO:0007669"/>
    <property type="project" value="UniProtKB-UniRule"/>
</dbReference>
<dbReference type="InterPro" id="IPR055351">
    <property type="entry name" value="Urocanase"/>
</dbReference>
<comment type="function">
    <text evidence="9">Catalyzes the conversion of urocanate to 4-imidazolone-5-propionate.</text>
</comment>
<feature type="binding site" evidence="9">
    <location>
        <position position="398"/>
    </location>
    <ligand>
        <name>NAD(+)</name>
        <dbReference type="ChEBI" id="CHEBI:57540"/>
    </ligand>
</feature>
<dbReference type="PROSITE" id="PS01233">
    <property type="entry name" value="UROCANASE"/>
    <property type="match status" value="1"/>
</dbReference>
<dbReference type="InterPro" id="IPR023637">
    <property type="entry name" value="Urocanase-like"/>
</dbReference>
<accession>A0A164A8U4</accession>
<evidence type="ECO:0000256" key="4">
    <source>
        <dbReference type="ARBA" id="ARBA00022808"/>
    </source>
</evidence>
<keyword evidence="9" id="KW-0963">Cytoplasm</keyword>
<dbReference type="FunFam" id="3.40.1770.10:FF:000002">
    <property type="entry name" value="Urocanate hydratase 1"/>
    <property type="match status" value="1"/>
</dbReference>
<evidence type="ECO:0000313" key="14">
    <source>
        <dbReference type="Proteomes" id="UP000076630"/>
    </source>
</evidence>
<dbReference type="RefSeq" id="WP_038984763.1">
    <property type="nucleotide sequence ID" value="NZ_JWJO01000006.1"/>
</dbReference>
<organism evidence="13 14">
    <name type="scientific">Myroides marinus</name>
    <dbReference type="NCBI Taxonomy" id="703342"/>
    <lineage>
        <taxon>Bacteria</taxon>
        <taxon>Pseudomonadati</taxon>
        <taxon>Bacteroidota</taxon>
        <taxon>Flavobacteriia</taxon>
        <taxon>Flavobacteriales</taxon>
        <taxon>Flavobacteriaceae</taxon>
        <taxon>Myroides</taxon>
    </lineage>
</organism>
<evidence type="ECO:0000259" key="12">
    <source>
        <dbReference type="Pfam" id="PF17392"/>
    </source>
</evidence>
<dbReference type="InterPro" id="IPR036190">
    <property type="entry name" value="Urocanase_sf"/>
</dbReference>
<evidence type="ECO:0000256" key="6">
    <source>
        <dbReference type="ARBA" id="ARBA00023239"/>
    </source>
</evidence>
<comment type="catalytic activity">
    <reaction evidence="8 9">
        <text>4-imidazolone-5-propanoate = trans-urocanate + H2O</text>
        <dbReference type="Rhea" id="RHEA:13101"/>
        <dbReference type="ChEBI" id="CHEBI:15377"/>
        <dbReference type="ChEBI" id="CHEBI:17771"/>
        <dbReference type="ChEBI" id="CHEBI:77893"/>
        <dbReference type="EC" id="4.2.1.49"/>
    </reaction>
</comment>
<dbReference type="OrthoDB" id="9764874at2"/>
<feature type="binding site" evidence="9">
    <location>
        <position position="586"/>
    </location>
    <ligand>
        <name>NAD(+)</name>
        <dbReference type="ChEBI" id="CHEBI:57540"/>
    </ligand>
</feature>
<dbReference type="InterPro" id="IPR035400">
    <property type="entry name" value="Urocanase_N"/>
</dbReference>
<dbReference type="GO" id="GO:0005737">
    <property type="term" value="C:cytoplasm"/>
    <property type="evidence" value="ECO:0007669"/>
    <property type="project" value="UniProtKB-SubCell"/>
</dbReference>
<evidence type="ECO:0000259" key="11">
    <source>
        <dbReference type="Pfam" id="PF17391"/>
    </source>
</evidence>
<dbReference type="NCBIfam" id="NF003820">
    <property type="entry name" value="PRK05414.1"/>
    <property type="match status" value="1"/>
</dbReference>
<dbReference type="PANTHER" id="PTHR12216:SF3">
    <property type="entry name" value="UROCANATE HYDRATASE"/>
    <property type="match status" value="1"/>
</dbReference>
<comment type="subcellular location">
    <subcellularLocation>
        <location evidence="9">Cytoplasm</location>
    </subcellularLocation>
</comment>
<dbReference type="GO" id="GO:0019556">
    <property type="term" value="P:L-histidine catabolic process to glutamate and formamide"/>
    <property type="evidence" value="ECO:0007669"/>
    <property type="project" value="UniProtKB-UniPathway"/>
</dbReference>
<evidence type="ECO:0000256" key="8">
    <source>
        <dbReference type="ARBA" id="ARBA00047623"/>
    </source>
</evidence>
<reference evidence="13 14" key="1">
    <citation type="submission" date="2016-01" db="EMBL/GenBank/DDBJ databases">
        <title>Whole genome sequencing of Myroides marinus L41.</title>
        <authorList>
            <person name="Hong K.W."/>
        </authorList>
    </citation>
    <scope>NUCLEOTIDE SEQUENCE [LARGE SCALE GENOMIC DNA]</scope>
    <source>
        <strain evidence="13 14">L41</strain>
    </source>
</reference>
<dbReference type="HAMAP" id="MF_00577">
    <property type="entry name" value="HutU"/>
    <property type="match status" value="1"/>
</dbReference>
<comment type="caution">
    <text evidence="13">The sequence shown here is derived from an EMBL/GenBank/DDBJ whole genome shotgun (WGS) entry which is preliminary data.</text>
</comment>
<gene>
    <name evidence="9" type="primary">hutU</name>
    <name evidence="13" type="ORF">AV926_00135</name>
</gene>
<dbReference type="Gene3D" id="3.40.1770.10">
    <property type="entry name" value="Urocanase superfamily"/>
    <property type="match status" value="2"/>
</dbReference>
<dbReference type="InterPro" id="IPR035085">
    <property type="entry name" value="Urocanase_Rossmann-like"/>
</dbReference>
<dbReference type="Pfam" id="PF01175">
    <property type="entry name" value="Urocanase"/>
    <property type="match status" value="1"/>
</dbReference>
<keyword evidence="14" id="KW-1185">Reference proteome</keyword>
<dbReference type="EMBL" id="LQNU01000039">
    <property type="protein sequence ID" value="KZE83364.1"/>
    <property type="molecule type" value="Genomic_DNA"/>
</dbReference>
<dbReference type="AlphaFoldDB" id="A0A164A8U4"/>
<evidence type="ECO:0000259" key="10">
    <source>
        <dbReference type="Pfam" id="PF01175"/>
    </source>
</evidence>
<feature type="binding site" evidence="9">
    <location>
        <position position="271"/>
    </location>
    <ligand>
        <name>NAD(+)</name>
        <dbReference type="ChEBI" id="CHEBI:57540"/>
    </ligand>
</feature>
<dbReference type="PIRSF" id="PIRSF001423">
    <property type="entry name" value="Urocanate_hydrat"/>
    <property type="match status" value="1"/>
</dbReference>
<feature type="domain" description="Urocanase N-terminal" evidence="11">
    <location>
        <begin position="84"/>
        <end position="210"/>
    </location>
</feature>
<dbReference type="EC" id="4.2.1.49" evidence="3 9"/>
<sequence>MTFQEHILQGIPTVLPPKQEYDLSINHAPKRKEILSEDEKVLALKNALRYFPSENHSTLIPEFKEELEKYGRIYMYRLRPDYKMYARPIDEYPGQCLQAKAIMLMIQNNLDYAVAQHPHELITYGGNGAVFSNWAQYLLTMKYLGEMTDEQTLVMYSGHPMGLFPSHKNAPRVVVTNGMMIPNYSKPDDWEKFNALGVTQYGQMTAGSYMYIGPQGIVHGTTITVLNGGRKISKNGEGLAGKLFVTSGLGGMSGAQPKAGNIAGCITVCAEVNPKAVHTRHSQGWVDEVVTDINALVVRVKKAQENKEIVSIAYQGNVVDIWEEFDKQNLYIDLGSDQTSLHNPWAGGYYPVGVSFEEANDLMANNPTKFKELVQESLRRQAAAINKHTAKGTYFFDYGNAFLLEASRAGADVMAANNIDFRYPSYVQDIMGPMCFDYGFGPFRWVCTSGNPEDLAKTDMIACEVLEEMIKNSPKEIQQQMADNIRWIKGAQENKLVVGSQARILYADAEGRINIARAFNDAIKAGKIGPVVLGRDHHDVSGTDSPYRETSNIYDGSKFTADMAIHNVIGDSFRGATWVSIHNGGGVGWGEVINGGFGMLLDGTIEAQKRLESMLFWDVNNGIARRSWARNDEAIFAIKRAMEVEPLLKVTIPNLVDENLLK</sequence>
<dbReference type="InterPro" id="IPR035401">
    <property type="entry name" value="Urocanase_C"/>
</dbReference>
<dbReference type="GO" id="GO:0019557">
    <property type="term" value="P:L-histidine catabolic process to glutamate and formate"/>
    <property type="evidence" value="ECO:0007669"/>
    <property type="project" value="UniProtKB-UniPathway"/>
</dbReference>
<dbReference type="PANTHER" id="PTHR12216">
    <property type="entry name" value="UROCANATE HYDRATASE"/>
    <property type="match status" value="1"/>
</dbReference>
<protein>
    <recommendedName>
        <fullName evidence="3 9">Urocanate hydratase</fullName>
        <shortName evidence="9">Urocanase</shortName>
        <ecNumber evidence="3 9">4.2.1.49</ecNumber>
    </recommendedName>
    <alternativeName>
        <fullName evidence="7 9">Imidazolonepropionate hydrolase</fullName>
    </alternativeName>
</protein>
<name>A0A164A8U4_9FLAO</name>
<proteinExistence type="inferred from homology"/>
<dbReference type="InterPro" id="IPR023636">
    <property type="entry name" value="Urocanase_CS"/>
</dbReference>
<keyword evidence="4 9" id="KW-0369">Histidine metabolism</keyword>
<evidence type="ECO:0000256" key="2">
    <source>
        <dbReference type="ARBA" id="ARBA00007578"/>
    </source>
</evidence>
<comment type="similarity">
    <text evidence="2 9">Belongs to the urocanase family.</text>
</comment>
<dbReference type="Pfam" id="PF17392">
    <property type="entry name" value="Urocanase_C"/>
    <property type="match status" value="1"/>
</dbReference>
<comment type="cofactor">
    <cofactor evidence="9">
        <name>NAD(+)</name>
        <dbReference type="ChEBI" id="CHEBI:57540"/>
    </cofactor>
    <text evidence="9">Binds 1 NAD(+) per subunit.</text>
</comment>
<feature type="domain" description="Urocanase C-terminal" evidence="12">
    <location>
        <begin position="436"/>
        <end position="639"/>
    </location>
</feature>
<comment type="pathway">
    <text evidence="1 9">Amino-acid degradation; L-histidine degradation into L-glutamate; N-formimidoyl-L-glutamate from L-histidine: step 2/3.</text>
</comment>
<evidence type="ECO:0000256" key="1">
    <source>
        <dbReference type="ARBA" id="ARBA00004794"/>
    </source>
</evidence>
<evidence type="ECO:0000256" key="5">
    <source>
        <dbReference type="ARBA" id="ARBA00023027"/>
    </source>
</evidence>
<evidence type="ECO:0000256" key="9">
    <source>
        <dbReference type="HAMAP-Rule" id="MF_00577"/>
    </source>
</evidence>
<dbReference type="Proteomes" id="UP000076630">
    <property type="component" value="Unassembled WGS sequence"/>
</dbReference>
<dbReference type="InterPro" id="IPR038364">
    <property type="entry name" value="Urocanase_central_sf"/>
</dbReference>
<feature type="domain" description="Urocanase Rossmann-like" evidence="10">
    <location>
        <begin position="213"/>
        <end position="430"/>
    </location>
</feature>
<comment type="caution">
    <text evidence="9">Lacks conserved residue(s) required for the propagation of feature annotation.</text>
</comment>
<keyword evidence="5 9" id="KW-0520">NAD</keyword>
<feature type="binding site" evidence="9">
    <location>
        <begin position="125"/>
        <end position="126"/>
    </location>
    <ligand>
        <name>NAD(+)</name>
        <dbReference type="ChEBI" id="CHEBI:57540"/>
    </ligand>
</feature>
<dbReference type="UniPathway" id="UPA00379">
    <property type="reaction ID" value="UER00550"/>
</dbReference>